<keyword evidence="4" id="KW-1185">Reference proteome</keyword>
<dbReference type="EMBL" id="BRZM01000055">
    <property type="protein sequence ID" value="GLD62741.1"/>
    <property type="molecule type" value="Genomic_DNA"/>
</dbReference>
<evidence type="ECO:0000313" key="3">
    <source>
        <dbReference type="EMBL" id="GLD62741.1"/>
    </source>
</evidence>
<dbReference type="PANTHER" id="PTHR46599">
    <property type="entry name" value="PIGGYBAC TRANSPOSABLE ELEMENT-DERIVED PROTEIN 4"/>
    <property type="match status" value="1"/>
</dbReference>
<dbReference type="Proteomes" id="UP001279410">
    <property type="component" value="Unassembled WGS sequence"/>
</dbReference>
<dbReference type="InterPro" id="IPR029526">
    <property type="entry name" value="PGBD"/>
</dbReference>
<feature type="region of interest" description="Disordered" evidence="1">
    <location>
        <begin position="1"/>
        <end position="68"/>
    </location>
</feature>
<sequence>MAGRYTISEALDYISDDHHTDEEGRGQETDSEDGFEEEVSEAEDDTEYNPDQEISDEEESSDEEDGHSAAAVTFKSKNGNLSWSSSPPENQEPEMNLPAVYGMQSLVGQFFGSHHSRNFTLSRVIRFDNRDTRPGHRQHDKLAAIREVWDKWVEGLPRIYNPSPDVTVDERLVAFRGPFKQYMPSKPSKYGIKIWTTCDARTSYAWKMQVYTGKPADGVPEKNQGKRVVLKMTAGLKGHNIT</sequence>
<feature type="compositionally biased region" description="Basic and acidic residues" evidence="1">
    <location>
        <begin position="15"/>
        <end position="28"/>
    </location>
</feature>
<dbReference type="AlphaFoldDB" id="A0AAD3MZF4"/>
<organism evidence="3 4">
    <name type="scientific">Lates japonicus</name>
    <name type="common">Japanese lates</name>
    <dbReference type="NCBI Taxonomy" id="270547"/>
    <lineage>
        <taxon>Eukaryota</taxon>
        <taxon>Metazoa</taxon>
        <taxon>Chordata</taxon>
        <taxon>Craniata</taxon>
        <taxon>Vertebrata</taxon>
        <taxon>Euteleostomi</taxon>
        <taxon>Actinopterygii</taxon>
        <taxon>Neopterygii</taxon>
        <taxon>Teleostei</taxon>
        <taxon>Neoteleostei</taxon>
        <taxon>Acanthomorphata</taxon>
        <taxon>Carangaria</taxon>
        <taxon>Carangaria incertae sedis</taxon>
        <taxon>Centropomidae</taxon>
        <taxon>Lates</taxon>
    </lineage>
</organism>
<protein>
    <submittedName>
        <fullName evidence="3">PiggyBac transposable element-derived protein 4-like protein</fullName>
    </submittedName>
</protein>
<feature type="compositionally biased region" description="Acidic residues" evidence="1">
    <location>
        <begin position="29"/>
        <end position="65"/>
    </location>
</feature>
<dbReference type="PANTHER" id="PTHR46599:SF6">
    <property type="entry name" value="DUAL SPECIFICITY PHOSPHATASE 26"/>
    <property type="match status" value="1"/>
</dbReference>
<evidence type="ECO:0000256" key="1">
    <source>
        <dbReference type="SAM" id="MobiDB-lite"/>
    </source>
</evidence>
<feature type="region of interest" description="Disordered" evidence="1">
    <location>
        <begin position="76"/>
        <end position="95"/>
    </location>
</feature>
<proteinExistence type="predicted"/>
<gene>
    <name evidence="3" type="ORF">AKAME5_001442600</name>
</gene>
<evidence type="ECO:0000259" key="2">
    <source>
        <dbReference type="Pfam" id="PF13843"/>
    </source>
</evidence>
<feature type="compositionally biased region" description="Polar residues" evidence="1">
    <location>
        <begin position="76"/>
        <end position="89"/>
    </location>
</feature>
<name>A0AAD3MZF4_LATJO</name>
<reference evidence="3" key="1">
    <citation type="submission" date="2022-08" db="EMBL/GenBank/DDBJ databases">
        <title>Genome sequencing of akame (Lates japonicus).</title>
        <authorList>
            <person name="Hashiguchi Y."/>
            <person name="Takahashi H."/>
        </authorList>
    </citation>
    <scope>NUCLEOTIDE SEQUENCE</scope>
    <source>
        <strain evidence="3">Kochi</strain>
    </source>
</reference>
<evidence type="ECO:0000313" key="4">
    <source>
        <dbReference type="Proteomes" id="UP001279410"/>
    </source>
</evidence>
<dbReference type="Pfam" id="PF13843">
    <property type="entry name" value="DDE_Tnp_1_7"/>
    <property type="match status" value="1"/>
</dbReference>
<comment type="caution">
    <text evidence="3">The sequence shown here is derived from an EMBL/GenBank/DDBJ whole genome shotgun (WGS) entry which is preliminary data.</text>
</comment>
<feature type="domain" description="PiggyBac transposable element-derived protein" evidence="2">
    <location>
        <begin position="120"/>
        <end position="240"/>
    </location>
</feature>
<accession>A0AAD3MZF4</accession>